<gene>
    <name evidence="2" type="ORF">BC792_102114</name>
</gene>
<dbReference type="EMBL" id="VNHX01000002">
    <property type="protein sequence ID" value="TYP97692.1"/>
    <property type="molecule type" value="Genomic_DNA"/>
</dbReference>
<evidence type="ECO:0000313" key="2">
    <source>
        <dbReference type="EMBL" id="TYP97692.1"/>
    </source>
</evidence>
<feature type="chain" id="PRO_5024387067" description="DUF4843 domain-containing protein" evidence="1">
    <location>
        <begin position="22"/>
        <end position="211"/>
    </location>
</feature>
<keyword evidence="1" id="KW-0732">Signal</keyword>
<sequence>MKRILYPTVLFAFLGCCTLYGCGNASDKGKGAQGGQRQIGQYVVNPDVDNPSVYLTLVESHETDSSVVYTGKSLHGQDTIGLEIEVIKSIPAGLLADGNPDNEGGFTPGAIKFRSLGAESDNFVHALGALYKIPAQRSMTDDTILPLVFSSNRKEVDLGNNGTYTFKLFLDNAAGSEAEVFAVLDLYKRLFELRAKDTTHYERIVSAFEGE</sequence>
<dbReference type="Proteomes" id="UP000325105">
    <property type="component" value="Unassembled WGS sequence"/>
</dbReference>
<keyword evidence="3" id="KW-1185">Reference proteome</keyword>
<comment type="caution">
    <text evidence="2">The sequence shown here is derived from an EMBL/GenBank/DDBJ whole genome shotgun (WGS) entry which is preliminary data.</text>
</comment>
<name>A0A5S5DS52_9SPHI</name>
<protein>
    <recommendedName>
        <fullName evidence="4">DUF4843 domain-containing protein</fullName>
    </recommendedName>
</protein>
<organism evidence="2 3">
    <name type="scientific">Sphingobacterium allocomposti</name>
    <dbReference type="NCBI Taxonomy" id="415956"/>
    <lineage>
        <taxon>Bacteria</taxon>
        <taxon>Pseudomonadati</taxon>
        <taxon>Bacteroidota</taxon>
        <taxon>Sphingobacteriia</taxon>
        <taxon>Sphingobacteriales</taxon>
        <taxon>Sphingobacteriaceae</taxon>
        <taxon>Sphingobacterium</taxon>
    </lineage>
</organism>
<evidence type="ECO:0000313" key="3">
    <source>
        <dbReference type="Proteomes" id="UP000325105"/>
    </source>
</evidence>
<dbReference type="OrthoDB" id="2989979at2"/>
<reference evidence="2 3" key="1">
    <citation type="submission" date="2019-07" db="EMBL/GenBank/DDBJ databases">
        <title>Genomic Encyclopedia of Archaeal and Bacterial Type Strains, Phase II (KMG-II): from individual species to whole genera.</title>
        <authorList>
            <person name="Goeker M."/>
        </authorList>
    </citation>
    <scope>NUCLEOTIDE SEQUENCE [LARGE SCALE GENOMIC DNA]</scope>
    <source>
        <strain evidence="2 3">DSM 18850</strain>
    </source>
</reference>
<feature type="signal peptide" evidence="1">
    <location>
        <begin position="1"/>
        <end position="21"/>
    </location>
</feature>
<dbReference type="PROSITE" id="PS51257">
    <property type="entry name" value="PROKAR_LIPOPROTEIN"/>
    <property type="match status" value="1"/>
</dbReference>
<evidence type="ECO:0008006" key="4">
    <source>
        <dbReference type="Google" id="ProtNLM"/>
    </source>
</evidence>
<dbReference type="RefSeq" id="WP_148907345.1">
    <property type="nucleotide sequence ID" value="NZ_VNHX01000002.1"/>
</dbReference>
<evidence type="ECO:0000256" key="1">
    <source>
        <dbReference type="SAM" id="SignalP"/>
    </source>
</evidence>
<accession>A0A5S5DS52</accession>
<proteinExistence type="predicted"/>
<dbReference type="AlphaFoldDB" id="A0A5S5DS52"/>